<dbReference type="InterPro" id="IPR036188">
    <property type="entry name" value="FAD/NAD-bd_sf"/>
</dbReference>
<comment type="cofactor">
    <cofactor evidence="1">
        <name>FAD</name>
        <dbReference type="ChEBI" id="CHEBI:57692"/>
    </cofactor>
</comment>
<evidence type="ECO:0000256" key="2">
    <source>
        <dbReference type="ARBA" id="ARBA00022630"/>
    </source>
</evidence>
<feature type="domain" description="Reductase C-terminal" evidence="6">
    <location>
        <begin position="323"/>
        <end position="406"/>
    </location>
</feature>
<dbReference type="Gene3D" id="3.30.390.30">
    <property type="match status" value="1"/>
</dbReference>
<dbReference type="Pfam" id="PF14759">
    <property type="entry name" value="Reductase_C"/>
    <property type="match status" value="1"/>
</dbReference>
<evidence type="ECO:0000259" key="6">
    <source>
        <dbReference type="Pfam" id="PF14759"/>
    </source>
</evidence>
<dbReference type="AlphaFoldDB" id="A0A9X4M3I8"/>
<evidence type="ECO:0000259" key="5">
    <source>
        <dbReference type="Pfam" id="PF07992"/>
    </source>
</evidence>
<evidence type="ECO:0000313" key="8">
    <source>
        <dbReference type="Proteomes" id="UP001152755"/>
    </source>
</evidence>
<dbReference type="GO" id="GO:0005737">
    <property type="term" value="C:cytoplasm"/>
    <property type="evidence" value="ECO:0007669"/>
    <property type="project" value="TreeGrafter"/>
</dbReference>
<comment type="caution">
    <text evidence="7">The sequence shown here is derived from an EMBL/GenBank/DDBJ whole genome shotgun (WGS) entry which is preliminary data.</text>
</comment>
<dbReference type="Pfam" id="PF07992">
    <property type="entry name" value="Pyr_redox_2"/>
    <property type="match status" value="1"/>
</dbReference>
<dbReference type="PRINTS" id="PR00368">
    <property type="entry name" value="FADPNR"/>
</dbReference>
<dbReference type="Gene3D" id="3.50.50.60">
    <property type="entry name" value="FAD/NAD(P)-binding domain"/>
    <property type="match status" value="2"/>
</dbReference>
<dbReference type="SUPFAM" id="SSF55424">
    <property type="entry name" value="FAD/NAD-linked reductases, dimerisation (C-terminal) domain"/>
    <property type="match status" value="1"/>
</dbReference>
<dbReference type="PANTHER" id="PTHR43557:SF2">
    <property type="entry name" value="RIESKE DOMAIN-CONTAINING PROTEIN-RELATED"/>
    <property type="match status" value="1"/>
</dbReference>
<dbReference type="Proteomes" id="UP001152755">
    <property type="component" value="Unassembled WGS sequence"/>
</dbReference>
<keyword evidence="4" id="KW-0560">Oxidoreductase</keyword>
<dbReference type="InterPro" id="IPR050446">
    <property type="entry name" value="FAD-oxidoreductase/Apoptosis"/>
</dbReference>
<organism evidence="7 8">
    <name type="scientific">Speluncibacter jeojiensis</name>
    <dbReference type="NCBI Taxonomy" id="2710754"/>
    <lineage>
        <taxon>Bacteria</taxon>
        <taxon>Bacillati</taxon>
        <taxon>Actinomycetota</taxon>
        <taxon>Actinomycetes</taxon>
        <taxon>Mycobacteriales</taxon>
        <taxon>Speluncibacteraceae</taxon>
        <taxon>Speluncibacter</taxon>
    </lineage>
</organism>
<keyword evidence="8" id="KW-1185">Reference proteome</keyword>
<evidence type="ECO:0000313" key="7">
    <source>
        <dbReference type="EMBL" id="MDG3016169.1"/>
    </source>
</evidence>
<feature type="domain" description="FAD/NAD(P)-binding" evidence="5">
    <location>
        <begin position="9"/>
        <end position="304"/>
    </location>
</feature>
<keyword evidence="2" id="KW-0285">Flavoprotein</keyword>
<reference evidence="7" key="1">
    <citation type="submission" date="2022-08" db="EMBL/GenBank/DDBJ databases">
        <title>Genome analysis of Corynebacteriales strain.</title>
        <authorList>
            <person name="Lee S.D."/>
        </authorList>
    </citation>
    <scope>NUCLEOTIDE SEQUENCE</scope>
    <source>
        <strain evidence="7">D3-21</strain>
    </source>
</reference>
<evidence type="ECO:0000256" key="3">
    <source>
        <dbReference type="ARBA" id="ARBA00022827"/>
    </source>
</evidence>
<evidence type="ECO:0000256" key="1">
    <source>
        <dbReference type="ARBA" id="ARBA00001974"/>
    </source>
</evidence>
<dbReference type="RefSeq" id="WP_332520400.1">
    <property type="nucleotide sequence ID" value="NZ_JANRHA010000011.1"/>
</dbReference>
<evidence type="ECO:0000256" key="4">
    <source>
        <dbReference type="ARBA" id="ARBA00023002"/>
    </source>
</evidence>
<proteinExistence type="predicted"/>
<name>A0A9X4M3I8_9ACTN</name>
<dbReference type="GO" id="GO:0016651">
    <property type="term" value="F:oxidoreductase activity, acting on NAD(P)H"/>
    <property type="evidence" value="ECO:0007669"/>
    <property type="project" value="TreeGrafter"/>
</dbReference>
<dbReference type="PANTHER" id="PTHR43557">
    <property type="entry name" value="APOPTOSIS-INDUCING FACTOR 1"/>
    <property type="match status" value="1"/>
</dbReference>
<accession>A0A9X4M3I8</accession>
<dbReference type="PRINTS" id="PR00411">
    <property type="entry name" value="PNDRDTASEI"/>
</dbReference>
<dbReference type="InterPro" id="IPR023753">
    <property type="entry name" value="FAD/NAD-binding_dom"/>
</dbReference>
<dbReference type="InterPro" id="IPR028202">
    <property type="entry name" value="Reductase_C"/>
</dbReference>
<keyword evidence="3" id="KW-0274">FAD</keyword>
<protein>
    <submittedName>
        <fullName evidence="7">FAD-dependent oxidoreductase</fullName>
    </submittedName>
</protein>
<dbReference type="InterPro" id="IPR016156">
    <property type="entry name" value="FAD/NAD-linked_Rdtase_dimer_sf"/>
</dbReference>
<sequence>MTALDRAGRVVIVGTGVAGATAAQGLRGGGFTGTITLVGDEAEAPYRRPVLSKDLLAGKTDIVRAGLKPVAYWAEQHIDLRVGETVIDIDPSARTVALGDGGVLGYDALVLATGGRPRMLPGVSSPRVHHLRRHADVPALRGRLREGSSLLVIGGGLIGSEVASTARELGCAVTVLEAADRPLARLVPAPVGAALAGLHREAGVDLHTGVALAGVEAGPDTVTAIAVDGRRWRADAAVVAIGTVPNTELGARAGAAIDNGIVVDELLRTTVDGVFAIGDVASVPNTVLGGRYRGEHWNTAQDHGTAVARSLLGAGSPFDVVPWAWSNQFGRGIQVAGWPEADDELLVRGSIDERDFTALCRRDGRIVGAITMGRPKDTRTARMLIGRGGVVAAEALLDPHTDLAALAS</sequence>
<dbReference type="EMBL" id="JANRHA010000011">
    <property type="protein sequence ID" value="MDG3016169.1"/>
    <property type="molecule type" value="Genomic_DNA"/>
</dbReference>
<gene>
    <name evidence="7" type="ORF">NVS88_16565</name>
</gene>
<dbReference type="SUPFAM" id="SSF51905">
    <property type="entry name" value="FAD/NAD(P)-binding domain"/>
    <property type="match status" value="2"/>
</dbReference>